<keyword evidence="2" id="KW-1185">Reference proteome</keyword>
<proteinExistence type="predicted"/>
<protein>
    <recommendedName>
        <fullName evidence="3">Lipoprotein</fullName>
    </recommendedName>
</protein>
<gene>
    <name evidence="1" type="ORF">SAMN05216229_104167</name>
</gene>
<organism evidence="1 2">
    <name type="scientific">Geopseudomonas sagittaria</name>
    <dbReference type="NCBI Taxonomy" id="1135990"/>
    <lineage>
        <taxon>Bacteria</taxon>
        <taxon>Pseudomonadati</taxon>
        <taxon>Pseudomonadota</taxon>
        <taxon>Gammaproteobacteria</taxon>
        <taxon>Pseudomonadales</taxon>
        <taxon>Pseudomonadaceae</taxon>
        <taxon>Geopseudomonas</taxon>
    </lineage>
</organism>
<evidence type="ECO:0008006" key="3">
    <source>
        <dbReference type="Google" id="ProtNLM"/>
    </source>
</evidence>
<dbReference type="Proteomes" id="UP000243084">
    <property type="component" value="Unassembled WGS sequence"/>
</dbReference>
<sequence length="131" mass="14302">MNLRTLPIIGLTILLASCETAMLGNVLVGCAMRPTPEFMPKNLPVAKVGSAYDVRIDVINASTPVGRILDDPEHPLPKGLNIVHGEREKYGFIRGVPEQVGAYKVLLYASTFGTQCVGQYVEITYRLEVAE</sequence>
<dbReference type="RefSeq" id="WP_092429591.1">
    <property type="nucleotide sequence ID" value="NZ_FOXM01000004.1"/>
</dbReference>
<evidence type="ECO:0000313" key="2">
    <source>
        <dbReference type="Proteomes" id="UP000243084"/>
    </source>
</evidence>
<evidence type="ECO:0000313" key="1">
    <source>
        <dbReference type="EMBL" id="SFP65214.1"/>
    </source>
</evidence>
<reference evidence="2" key="1">
    <citation type="submission" date="2016-10" db="EMBL/GenBank/DDBJ databases">
        <authorList>
            <person name="Varghese N."/>
            <person name="Submissions S."/>
        </authorList>
    </citation>
    <scope>NUCLEOTIDE SEQUENCE [LARGE SCALE GENOMIC DNA]</scope>
    <source>
        <strain evidence="2">JCM 18195</strain>
    </source>
</reference>
<dbReference type="PROSITE" id="PS51257">
    <property type="entry name" value="PROKAR_LIPOPROTEIN"/>
    <property type="match status" value="1"/>
</dbReference>
<accession>A0A1I5S3A9</accession>
<dbReference type="EMBL" id="FOXM01000004">
    <property type="protein sequence ID" value="SFP65214.1"/>
    <property type="molecule type" value="Genomic_DNA"/>
</dbReference>
<dbReference type="OrthoDB" id="7011839at2"/>
<name>A0A1I5S3A9_9GAMM</name>
<dbReference type="AlphaFoldDB" id="A0A1I5S3A9"/>